<keyword evidence="2" id="KW-1185">Reference proteome</keyword>
<dbReference type="Gene3D" id="1.10.246.220">
    <property type="match status" value="1"/>
</dbReference>
<dbReference type="AlphaFoldDB" id="A0A4D6MZN8"/>
<sequence>MLRAFSDADHKTPEDLKDKWNTLVHTARILLERRRGEFIPQELLDRVLIAHLYLLK</sequence>
<proteinExistence type="predicted"/>
<evidence type="ECO:0000313" key="2">
    <source>
        <dbReference type="Proteomes" id="UP000501690"/>
    </source>
</evidence>
<name>A0A4D6MZN8_VIGUN</name>
<dbReference type="Proteomes" id="UP000501690">
    <property type="component" value="Linkage Group LG9"/>
</dbReference>
<dbReference type="EMBL" id="CP039353">
    <property type="protein sequence ID" value="QCE05649.1"/>
    <property type="molecule type" value="Genomic_DNA"/>
</dbReference>
<reference evidence="1 2" key="1">
    <citation type="submission" date="2019-04" db="EMBL/GenBank/DDBJ databases">
        <title>An improved genome assembly and genetic linkage map for asparagus bean, Vigna unguiculata ssp. sesquipedialis.</title>
        <authorList>
            <person name="Xia Q."/>
            <person name="Zhang R."/>
            <person name="Dong Y."/>
        </authorList>
    </citation>
    <scope>NUCLEOTIDE SEQUENCE [LARGE SCALE GENOMIC DNA]</scope>
    <source>
        <tissue evidence="1">Leaf</tissue>
    </source>
</reference>
<organism evidence="1 2">
    <name type="scientific">Vigna unguiculata</name>
    <name type="common">Cowpea</name>
    <dbReference type="NCBI Taxonomy" id="3917"/>
    <lineage>
        <taxon>Eukaryota</taxon>
        <taxon>Viridiplantae</taxon>
        <taxon>Streptophyta</taxon>
        <taxon>Embryophyta</taxon>
        <taxon>Tracheophyta</taxon>
        <taxon>Spermatophyta</taxon>
        <taxon>Magnoliopsida</taxon>
        <taxon>eudicotyledons</taxon>
        <taxon>Gunneridae</taxon>
        <taxon>Pentapetalae</taxon>
        <taxon>rosids</taxon>
        <taxon>fabids</taxon>
        <taxon>Fabales</taxon>
        <taxon>Fabaceae</taxon>
        <taxon>Papilionoideae</taxon>
        <taxon>50 kb inversion clade</taxon>
        <taxon>NPAAA clade</taxon>
        <taxon>indigoferoid/millettioid clade</taxon>
        <taxon>Phaseoleae</taxon>
        <taxon>Vigna</taxon>
    </lineage>
</organism>
<dbReference type="PANTHER" id="PTHR21717">
    <property type="entry name" value="TELOMERIC REPEAT BINDING PROTEIN"/>
    <property type="match status" value="1"/>
</dbReference>
<protein>
    <submittedName>
        <fullName evidence="1">Uncharacterized protein</fullName>
    </submittedName>
</protein>
<dbReference type="PANTHER" id="PTHR21717:SF70">
    <property type="entry name" value="TELOMERE REPEAT-BINDING PROTEIN 2-RELATED"/>
    <property type="match status" value="1"/>
</dbReference>
<evidence type="ECO:0000313" key="1">
    <source>
        <dbReference type="EMBL" id="QCE05649.1"/>
    </source>
</evidence>
<gene>
    <name evidence="1" type="ORF">DEO72_LG9g654</name>
</gene>
<accession>A0A4D6MZN8</accession>
<dbReference type="InterPro" id="IPR031105">
    <property type="entry name" value="TRP_plant"/>
</dbReference>